<dbReference type="InterPro" id="IPR000731">
    <property type="entry name" value="SSD"/>
</dbReference>
<feature type="transmembrane region" description="Helical" evidence="7">
    <location>
        <begin position="473"/>
        <end position="496"/>
    </location>
</feature>
<dbReference type="InterPro" id="IPR003392">
    <property type="entry name" value="PTHD_SSD"/>
</dbReference>
<evidence type="ECO:0000256" key="5">
    <source>
        <dbReference type="ARBA" id="ARBA00023136"/>
    </source>
</evidence>
<keyword evidence="6" id="KW-0325">Glycoprotein</keyword>
<feature type="transmembrane region" description="Helical" evidence="7">
    <location>
        <begin position="857"/>
        <end position="879"/>
    </location>
</feature>
<keyword evidence="3 7" id="KW-0812">Transmembrane</keyword>
<dbReference type="WBParaSite" id="sdigi.contig301.g7240.t1">
    <property type="protein sequence ID" value="sdigi.contig301.g7240.t1"/>
    <property type="gene ID" value="sdigi.contig301.g7240"/>
</dbReference>
<feature type="transmembrane region" description="Helical" evidence="7">
    <location>
        <begin position="409"/>
        <end position="426"/>
    </location>
</feature>
<proteinExistence type="inferred from homology"/>
<feature type="transmembrane region" description="Helical" evidence="7">
    <location>
        <begin position="815"/>
        <end position="836"/>
    </location>
</feature>
<keyword evidence="5 7" id="KW-0472">Membrane</keyword>
<keyword evidence="9" id="KW-1185">Reference proteome</keyword>
<dbReference type="Pfam" id="PF02460">
    <property type="entry name" value="Patched"/>
    <property type="match status" value="1"/>
</dbReference>
<dbReference type="SUPFAM" id="SSF82866">
    <property type="entry name" value="Multidrug efflux transporter AcrB transmembrane domain"/>
    <property type="match status" value="2"/>
</dbReference>
<comment type="similarity">
    <text evidence="2">Belongs to the patched family.</text>
</comment>
<feature type="domain" description="SSD" evidence="8">
    <location>
        <begin position="352"/>
        <end position="501"/>
    </location>
</feature>
<evidence type="ECO:0000256" key="1">
    <source>
        <dbReference type="ARBA" id="ARBA00004141"/>
    </source>
</evidence>
<feature type="transmembrane region" description="Helical" evidence="7">
    <location>
        <begin position="885"/>
        <end position="905"/>
    </location>
</feature>
<evidence type="ECO:0000256" key="4">
    <source>
        <dbReference type="ARBA" id="ARBA00022989"/>
    </source>
</evidence>
<reference evidence="10" key="1">
    <citation type="submission" date="2022-11" db="UniProtKB">
        <authorList>
            <consortium name="WormBaseParasite"/>
        </authorList>
    </citation>
    <scope>IDENTIFICATION</scope>
</reference>
<dbReference type="PANTHER" id="PTHR10796">
    <property type="entry name" value="PATCHED-RELATED"/>
    <property type="match status" value="1"/>
</dbReference>
<sequence>MDDDVVCVEQQNEKIDKRTTGCSSRKCYVGVDGCFYFDDNVLIVKDSGIFGVFFTVLQDMKHLGSYGKKFEELFIKGFYYHGFLVGRYPGRFLAGSLILTLICTTGLPALQINLDLYKLFVPFDAPVRKEFERLTIFNNLPQGVLEPKHTNRVKRQLDSLKATVFPDPIRIDVIRFYVIHEENANLLESHTLRRIYRYTIEVMNTTAEFNGKIYRFEDFCQKDYKAQKCSNELNIWLKYAEVLFQDGNGNSNPNLQLSYPVMYLFNQPKDVGQVIYGVNVTGRKREISSAKVLTIHWYINFKSSPEKEKAYVAFRRELDKFWLSKKNESKLNFISQNDKAMNDEMLLIIEAALPFAAVVSLQLMLFVILSNYSTDITKSKPIEGYLAVVSVILSLICTFGMLFRLGMPFNPVSCTMPFLILAIGAWRTTNRHLSVEERMALTMSDAGLSITVTSVTDFGCFALGHFLSSIPAVSDFCILTACGIMMDYFFQITFYASVMVYGGRKESDGGLISCCYKFKNKKNTTDNAYMQQPYIHRWFGDNYAPFILRKEVRIISLVLFIIYASLAIYGCTSIAVDISPRKYIRDDSPIQPFIDLADKYIWADNIMPTFHVMNPPDFRLLHARVRMNELIYRLEHTAYSIGRVSTNFWLWEYQRFLNDFPDVNYTKSFYDQKYLIDFFDQSDNQQYRTHVKMKSNVTNGEPCIVAFTFQTSFYGLDSWDKRHKELYRWREIVAEYSDFDVFLAGIFSPFLIDQRKSIAPSSMQSIGSAISVMAVLSIFFLPDKQSIFFMTWSLLSISMGVCGGLSLWGSDLDSVSMGCIVMAIGLAVDFSIHICYRYHRSSQQTADQKVRESLMVVGWPIVQAGGSTLFSMLTLPLIPAYLVRVFFQTVMLVNVIGLTHALLWLPQLISSLDPCERVPLRFRYPLKEHESLSLSR</sequence>
<comment type="subcellular location">
    <subcellularLocation>
        <location evidence="1">Membrane</location>
        <topology evidence="1">Multi-pass membrane protein</topology>
    </subcellularLocation>
</comment>
<dbReference type="GO" id="GO:0030659">
    <property type="term" value="C:cytoplasmic vesicle membrane"/>
    <property type="evidence" value="ECO:0007669"/>
    <property type="project" value="TreeGrafter"/>
</dbReference>
<evidence type="ECO:0000259" key="8">
    <source>
        <dbReference type="PROSITE" id="PS50156"/>
    </source>
</evidence>
<dbReference type="Proteomes" id="UP000887581">
    <property type="component" value="Unplaced"/>
</dbReference>
<dbReference type="InterPro" id="IPR051697">
    <property type="entry name" value="Patched_domain-protein"/>
</dbReference>
<feature type="transmembrane region" description="Helical" evidence="7">
    <location>
        <begin position="554"/>
        <end position="576"/>
    </location>
</feature>
<organism evidence="9 10">
    <name type="scientific">Setaria digitata</name>
    <dbReference type="NCBI Taxonomy" id="48799"/>
    <lineage>
        <taxon>Eukaryota</taxon>
        <taxon>Metazoa</taxon>
        <taxon>Ecdysozoa</taxon>
        <taxon>Nematoda</taxon>
        <taxon>Chromadorea</taxon>
        <taxon>Rhabditida</taxon>
        <taxon>Spirurina</taxon>
        <taxon>Spiruromorpha</taxon>
        <taxon>Filarioidea</taxon>
        <taxon>Setariidae</taxon>
        <taxon>Setaria</taxon>
    </lineage>
</organism>
<evidence type="ECO:0000256" key="6">
    <source>
        <dbReference type="ARBA" id="ARBA00023180"/>
    </source>
</evidence>
<protein>
    <submittedName>
        <fullName evidence="10">SSD domain-containing protein</fullName>
    </submittedName>
</protein>
<evidence type="ECO:0000256" key="3">
    <source>
        <dbReference type="ARBA" id="ARBA00022692"/>
    </source>
</evidence>
<evidence type="ECO:0000256" key="2">
    <source>
        <dbReference type="ARBA" id="ARBA00005585"/>
    </source>
</evidence>
<keyword evidence="4 7" id="KW-1133">Transmembrane helix</keyword>
<dbReference type="Gene3D" id="1.20.1640.10">
    <property type="entry name" value="Multidrug efflux transporter AcrB transmembrane domain"/>
    <property type="match status" value="2"/>
</dbReference>
<dbReference type="GO" id="GO:0006897">
    <property type="term" value="P:endocytosis"/>
    <property type="evidence" value="ECO:0007669"/>
    <property type="project" value="TreeGrafter"/>
</dbReference>
<dbReference type="AlphaFoldDB" id="A0A915PPX1"/>
<evidence type="ECO:0000313" key="9">
    <source>
        <dbReference type="Proteomes" id="UP000887581"/>
    </source>
</evidence>
<dbReference type="GO" id="GO:0005886">
    <property type="term" value="C:plasma membrane"/>
    <property type="evidence" value="ECO:0007669"/>
    <property type="project" value="TreeGrafter"/>
</dbReference>
<feature type="transmembrane region" description="Helical" evidence="7">
    <location>
        <begin position="345"/>
        <end position="372"/>
    </location>
</feature>
<dbReference type="PANTHER" id="PTHR10796:SF185">
    <property type="entry name" value="SSD DOMAIN-CONTAINING PROTEIN"/>
    <property type="match status" value="1"/>
</dbReference>
<name>A0A915PPX1_9BILA</name>
<feature type="transmembrane region" description="Helical" evidence="7">
    <location>
        <begin position="384"/>
        <end position="403"/>
    </location>
</feature>
<feature type="transmembrane region" description="Helical" evidence="7">
    <location>
        <begin position="788"/>
        <end position="809"/>
    </location>
</feature>
<dbReference type="PROSITE" id="PS50156">
    <property type="entry name" value="SSD"/>
    <property type="match status" value="1"/>
</dbReference>
<evidence type="ECO:0000256" key="7">
    <source>
        <dbReference type="SAM" id="Phobius"/>
    </source>
</evidence>
<dbReference type="GO" id="GO:0018996">
    <property type="term" value="P:molting cycle, collagen and cuticulin-based cuticle"/>
    <property type="evidence" value="ECO:0007669"/>
    <property type="project" value="TreeGrafter"/>
</dbReference>
<feature type="transmembrane region" description="Helical" evidence="7">
    <location>
        <begin position="446"/>
        <end position="467"/>
    </location>
</feature>
<evidence type="ECO:0000313" key="10">
    <source>
        <dbReference type="WBParaSite" id="sdigi.contig301.g7240.t1"/>
    </source>
</evidence>
<feature type="transmembrane region" description="Helical" evidence="7">
    <location>
        <begin position="763"/>
        <end position="781"/>
    </location>
</feature>
<accession>A0A915PPX1</accession>